<dbReference type="OrthoDB" id="2989194at2"/>
<sequence length="128" mass="14631">MGERYVPQVTEAAVPEDGSWAKLGGKDVLMLRIPGWEEVARRPSRQAARVWMYDKREDAYIFCFRLQDGTERAVAFAKDHAGRLLTDERAYGFFSILITPAELGELSPTTPMILFQDLFLKRHPKAGW</sequence>
<dbReference type="STRING" id="1236220.SAMN04488112_10297"/>
<dbReference type="Proteomes" id="UP000199387">
    <property type="component" value="Unassembled WGS sequence"/>
</dbReference>
<name>A0A1G6I7B4_9BACL</name>
<gene>
    <name evidence="1" type="ORF">SAMN04488112_10297</name>
</gene>
<keyword evidence="2" id="KW-1185">Reference proteome</keyword>
<dbReference type="EMBL" id="FMZA01000002">
    <property type="protein sequence ID" value="SDC02427.1"/>
    <property type="molecule type" value="Genomic_DNA"/>
</dbReference>
<dbReference type="AlphaFoldDB" id="A0A1G6I7B4"/>
<protein>
    <submittedName>
        <fullName evidence="1">Uncharacterized protein</fullName>
    </submittedName>
</protein>
<evidence type="ECO:0000313" key="1">
    <source>
        <dbReference type="EMBL" id="SDC02427.1"/>
    </source>
</evidence>
<accession>A0A1G6I7B4</accession>
<proteinExistence type="predicted"/>
<evidence type="ECO:0000313" key="2">
    <source>
        <dbReference type="Proteomes" id="UP000199387"/>
    </source>
</evidence>
<organism evidence="1 2">
    <name type="scientific">Melghirimyces thermohalophilus</name>
    <dbReference type="NCBI Taxonomy" id="1236220"/>
    <lineage>
        <taxon>Bacteria</taxon>
        <taxon>Bacillati</taxon>
        <taxon>Bacillota</taxon>
        <taxon>Bacilli</taxon>
        <taxon>Bacillales</taxon>
        <taxon>Thermoactinomycetaceae</taxon>
        <taxon>Melghirimyces</taxon>
    </lineage>
</organism>
<dbReference type="RefSeq" id="WP_091566014.1">
    <property type="nucleotide sequence ID" value="NZ_FMZA01000002.1"/>
</dbReference>
<reference evidence="1 2" key="1">
    <citation type="submission" date="2016-10" db="EMBL/GenBank/DDBJ databases">
        <authorList>
            <person name="de Groot N.N."/>
        </authorList>
    </citation>
    <scope>NUCLEOTIDE SEQUENCE [LARGE SCALE GENOMIC DNA]</scope>
    <source>
        <strain evidence="1 2">DSM 45514</strain>
    </source>
</reference>